<dbReference type="GO" id="GO:0008168">
    <property type="term" value="F:methyltransferase activity"/>
    <property type="evidence" value="ECO:0007669"/>
    <property type="project" value="UniProtKB-KW"/>
</dbReference>
<feature type="binding site" evidence="4">
    <location>
        <position position="349"/>
    </location>
    <ligand>
        <name>S-adenosyl-L-methionine</name>
        <dbReference type="ChEBI" id="CHEBI:59789"/>
    </ligand>
</feature>
<keyword evidence="2 4" id="KW-0808">Transferase</keyword>
<sequence>MADLDLDVTGYANGGAGVARHDGRVVFVTGALPGERVRARIVDDRKASFARAAVVEVLDASEHRVDEQCRAAAAGAGCCDLSFVDADYARELGAVALSDVLTRIGRFSSDGLEAPTVAALGDEVTGWRVRTRLAVAADGTVGLRGRKSAELVTVPCAAPVAGLLDGIAELGGAAGTELVLAVGSDGRRHIAELSAPTHAGGRGKDRRGRAQRARSARSAPRTVRTVEGRPHVEYTVGKRTWSIPVTGFWQAHRNAPDVYSATAVDLLETVGVTGDVHLWDLYGGAGVFTAALCDADGGFTVTGSDIVDTDPGALAAADRVLAGEPAVTHRGQVAATIADLTDPDVVVSDPPRSGAGADVVDAIVAASPSAVVHVGCDAAAFARDLGRFAAQGYRVRAWQGFAAFPMTHHVEGMAVLTQ</sequence>
<keyword evidence="1 4" id="KW-0489">Methyltransferase</keyword>
<name>A0ABS9IR96_9ACTN</name>
<dbReference type="InterPro" id="IPR012340">
    <property type="entry name" value="NA-bd_OB-fold"/>
</dbReference>
<dbReference type="GO" id="GO:0032259">
    <property type="term" value="P:methylation"/>
    <property type="evidence" value="ECO:0007669"/>
    <property type="project" value="UniProtKB-KW"/>
</dbReference>
<keyword evidence="3 4" id="KW-0949">S-adenosyl-L-methionine</keyword>
<evidence type="ECO:0000256" key="3">
    <source>
        <dbReference type="ARBA" id="ARBA00022691"/>
    </source>
</evidence>
<keyword evidence="8" id="KW-1185">Reference proteome</keyword>
<evidence type="ECO:0000256" key="4">
    <source>
        <dbReference type="PROSITE-ProRule" id="PRU01024"/>
    </source>
</evidence>
<dbReference type="SUPFAM" id="SSF50249">
    <property type="entry name" value="Nucleic acid-binding proteins"/>
    <property type="match status" value="1"/>
</dbReference>
<feature type="active site" description="Nucleophile" evidence="4">
    <location>
        <position position="376"/>
    </location>
</feature>
<evidence type="ECO:0000313" key="7">
    <source>
        <dbReference type="EMBL" id="MCF8588079.1"/>
    </source>
</evidence>
<dbReference type="PROSITE" id="PS50926">
    <property type="entry name" value="TRAM"/>
    <property type="match status" value="1"/>
</dbReference>
<evidence type="ECO:0000313" key="8">
    <source>
        <dbReference type="Proteomes" id="UP001200110"/>
    </source>
</evidence>
<dbReference type="InterPro" id="IPR002792">
    <property type="entry name" value="TRAM_dom"/>
</dbReference>
<feature type="region of interest" description="Disordered" evidence="5">
    <location>
        <begin position="194"/>
        <end position="224"/>
    </location>
</feature>
<dbReference type="Gene3D" id="2.40.50.1070">
    <property type="match status" value="1"/>
</dbReference>
<dbReference type="SUPFAM" id="SSF53335">
    <property type="entry name" value="S-adenosyl-L-methionine-dependent methyltransferases"/>
    <property type="match status" value="1"/>
</dbReference>
<dbReference type="PROSITE" id="PS51687">
    <property type="entry name" value="SAM_MT_RNA_M5U"/>
    <property type="match status" value="1"/>
</dbReference>
<gene>
    <name evidence="7" type="ORF">L5G33_06305</name>
</gene>
<evidence type="ECO:0000256" key="2">
    <source>
        <dbReference type="ARBA" id="ARBA00022679"/>
    </source>
</evidence>
<evidence type="ECO:0000259" key="6">
    <source>
        <dbReference type="PROSITE" id="PS50926"/>
    </source>
</evidence>
<dbReference type="InterPro" id="IPR029063">
    <property type="entry name" value="SAM-dependent_MTases_sf"/>
</dbReference>
<feature type="compositionally biased region" description="Basic residues" evidence="5">
    <location>
        <begin position="204"/>
        <end position="215"/>
    </location>
</feature>
<comment type="similarity">
    <text evidence="4">Belongs to the class I-like SAM-binding methyltransferase superfamily. RNA M5U methyltransferase family.</text>
</comment>
<dbReference type="Gene3D" id="3.40.50.150">
    <property type="entry name" value="Vaccinia Virus protein VP39"/>
    <property type="match status" value="1"/>
</dbReference>
<accession>A0ABS9IR96</accession>
<feature type="binding site" evidence="4">
    <location>
        <position position="250"/>
    </location>
    <ligand>
        <name>S-adenosyl-L-methionine</name>
        <dbReference type="ChEBI" id="CHEBI:59789"/>
    </ligand>
</feature>
<organism evidence="7 8">
    <name type="scientific">Gordonia liuliyuniae</name>
    <dbReference type="NCBI Taxonomy" id="2911517"/>
    <lineage>
        <taxon>Bacteria</taxon>
        <taxon>Bacillati</taxon>
        <taxon>Actinomycetota</taxon>
        <taxon>Actinomycetes</taxon>
        <taxon>Mycobacteriales</taxon>
        <taxon>Gordoniaceae</taxon>
        <taxon>Gordonia</taxon>
    </lineage>
</organism>
<protein>
    <submittedName>
        <fullName evidence="7">Class I SAM-dependent RNA methyltransferase</fullName>
    </submittedName>
</protein>
<evidence type="ECO:0000256" key="1">
    <source>
        <dbReference type="ARBA" id="ARBA00022603"/>
    </source>
</evidence>
<dbReference type="RefSeq" id="WP_236997310.1">
    <property type="nucleotide sequence ID" value="NZ_JAKKOR010000005.1"/>
</dbReference>
<dbReference type="Gene3D" id="2.40.50.140">
    <property type="entry name" value="Nucleic acid-binding proteins"/>
    <property type="match status" value="1"/>
</dbReference>
<dbReference type="PANTHER" id="PTHR11061:SF30">
    <property type="entry name" value="TRNA (URACIL(54)-C(5))-METHYLTRANSFERASE"/>
    <property type="match status" value="1"/>
</dbReference>
<dbReference type="Pfam" id="PF01938">
    <property type="entry name" value="TRAM"/>
    <property type="match status" value="1"/>
</dbReference>
<feature type="binding site" evidence="4">
    <location>
        <position position="305"/>
    </location>
    <ligand>
        <name>S-adenosyl-L-methionine</name>
        <dbReference type="ChEBI" id="CHEBI:59789"/>
    </ligand>
</feature>
<proteinExistence type="inferred from homology"/>
<dbReference type="EMBL" id="JAKKOR010000005">
    <property type="protein sequence ID" value="MCF8588079.1"/>
    <property type="molecule type" value="Genomic_DNA"/>
</dbReference>
<dbReference type="InterPro" id="IPR010280">
    <property type="entry name" value="U5_MeTrfase_fam"/>
</dbReference>
<evidence type="ECO:0000256" key="5">
    <source>
        <dbReference type="SAM" id="MobiDB-lite"/>
    </source>
</evidence>
<feature type="domain" description="TRAM" evidence="6">
    <location>
        <begin position="1"/>
        <end position="56"/>
    </location>
</feature>
<reference evidence="7 8" key="1">
    <citation type="submission" date="2022-01" db="EMBL/GenBank/DDBJ databases">
        <authorList>
            <person name="Huang Y."/>
        </authorList>
    </citation>
    <scope>NUCLEOTIDE SEQUENCE [LARGE SCALE GENOMIC DNA]</scope>
    <source>
        <strain evidence="7 8">HY366</strain>
    </source>
</reference>
<dbReference type="PANTHER" id="PTHR11061">
    <property type="entry name" value="RNA M5U METHYLTRANSFERASE"/>
    <property type="match status" value="1"/>
</dbReference>
<comment type="caution">
    <text evidence="7">The sequence shown here is derived from an EMBL/GenBank/DDBJ whole genome shotgun (WGS) entry which is preliminary data.</text>
</comment>
<feature type="binding site" evidence="4">
    <location>
        <position position="282"/>
    </location>
    <ligand>
        <name>S-adenosyl-L-methionine</name>
        <dbReference type="ChEBI" id="CHEBI:59789"/>
    </ligand>
</feature>
<dbReference type="Proteomes" id="UP001200110">
    <property type="component" value="Unassembled WGS sequence"/>
</dbReference>